<dbReference type="GO" id="GO:0005886">
    <property type="term" value="C:plasma membrane"/>
    <property type="evidence" value="ECO:0007669"/>
    <property type="project" value="UniProtKB-SubCell"/>
</dbReference>
<keyword evidence="7 19" id="KW-1003">Cell membrane</keyword>
<dbReference type="EMBL" id="FOXA01000011">
    <property type="protein sequence ID" value="SFP71199.1"/>
    <property type="molecule type" value="Genomic_DNA"/>
</dbReference>
<evidence type="ECO:0000256" key="5">
    <source>
        <dbReference type="ARBA" id="ARBA00013200"/>
    </source>
</evidence>
<evidence type="ECO:0000256" key="9">
    <source>
        <dbReference type="ARBA" id="ARBA00022679"/>
    </source>
</evidence>
<dbReference type="UniPathway" id="UPA00148">
    <property type="reaction ID" value="UER00238"/>
</dbReference>
<keyword evidence="8 19" id="KW-0169">Cobalamin biosynthesis</keyword>
<feature type="transmembrane region" description="Helical" evidence="19">
    <location>
        <begin position="64"/>
        <end position="81"/>
    </location>
</feature>
<proteinExistence type="inferred from homology"/>
<dbReference type="GO" id="GO:0051073">
    <property type="term" value="F:adenosylcobinamide-GDP ribazoletransferase activity"/>
    <property type="evidence" value="ECO:0007669"/>
    <property type="project" value="UniProtKB-UniRule"/>
</dbReference>
<dbReference type="Proteomes" id="UP000199356">
    <property type="component" value="Unassembled WGS sequence"/>
</dbReference>
<evidence type="ECO:0000256" key="11">
    <source>
        <dbReference type="ARBA" id="ARBA00022842"/>
    </source>
</evidence>
<comment type="subcellular location">
    <subcellularLocation>
        <location evidence="2 19">Cell membrane</location>
        <topology evidence="2 19">Multi-pass membrane protein</topology>
    </subcellularLocation>
</comment>
<evidence type="ECO:0000256" key="14">
    <source>
        <dbReference type="ARBA" id="ARBA00025228"/>
    </source>
</evidence>
<feature type="transmembrane region" description="Helical" evidence="19">
    <location>
        <begin position="183"/>
        <end position="212"/>
    </location>
</feature>
<evidence type="ECO:0000256" key="2">
    <source>
        <dbReference type="ARBA" id="ARBA00004651"/>
    </source>
</evidence>
<dbReference type="InterPro" id="IPR003805">
    <property type="entry name" value="CobS"/>
</dbReference>
<evidence type="ECO:0000256" key="8">
    <source>
        <dbReference type="ARBA" id="ARBA00022573"/>
    </source>
</evidence>
<feature type="transmembrane region" description="Helical" evidence="19">
    <location>
        <begin position="140"/>
        <end position="162"/>
    </location>
</feature>
<dbReference type="RefSeq" id="WP_093422995.1">
    <property type="nucleotide sequence ID" value="NZ_FOXA01000011.1"/>
</dbReference>
<keyword evidence="11 19" id="KW-0460">Magnesium</keyword>
<gene>
    <name evidence="19" type="primary">cobS</name>
    <name evidence="20" type="ORF">SAMN04488047_11160</name>
</gene>
<evidence type="ECO:0000313" key="21">
    <source>
        <dbReference type="Proteomes" id="UP000199356"/>
    </source>
</evidence>
<dbReference type="PANTHER" id="PTHR34148:SF1">
    <property type="entry name" value="ADENOSYLCOBINAMIDE-GDP RIBAZOLETRANSFERASE"/>
    <property type="match status" value="1"/>
</dbReference>
<evidence type="ECO:0000256" key="6">
    <source>
        <dbReference type="ARBA" id="ARBA00015850"/>
    </source>
</evidence>
<dbReference type="OrthoDB" id="9794626at2"/>
<comment type="similarity">
    <text evidence="4 19">Belongs to the CobS family.</text>
</comment>
<dbReference type="GO" id="GO:0008818">
    <property type="term" value="F:cobalamin 5'-phosphate synthase activity"/>
    <property type="evidence" value="ECO:0007669"/>
    <property type="project" value="UniProtKB-UniRule"/>
</dbReference>
<comment type="catalytic activity">
    <reaction evidence="18 19">
        <text>alpha-ribazole 5'-phosphate + adenosylcob(III)inamide-GDP = adenosylcob(III)alamin 5'-phosphate + GMP + H(+)</text>
        <dbReference type="Rhea" id="RHEA:23560"/>
        <dbReference type="ChEBI" id="CHEBI:15378"/>
        <dbReference type="ChEBI" id="CHEBI:57918"/>
        <dbReference type="ChEBI" id="CHEBI:58115"/>
        <dbReference type="ChEBI" id="CHEBI:60487"/>
        <dbReference type="ChEBI" id="CHEBI:60493"/>
        <dbReference type="EC" id="2.7.8.26"/>
    </reaction>
</comment>
<evidence type="ECO:0000313" key="20">
    <source>
        <dbReference type="EMBL" id="SFP71199.1"/>
    </source>
</evidence>
<comment type="catalytic activity">
    <reaction evidence="17 19">
        <text>alpha-ribazole + adenosylcob(III)inamide-GDP = adenosylcob(III)alamin + GMP + H(+)</text>
        <dbReference type="Rhea" id="RHEA:16049"/>
        <dbReference type="ChEBI" id="CHEBI:10329"/>
        <dbReference type="ChEBI" id="CHEBI:15378"/>
        <dbReference type="ChEBI" id="CHEBI:18408"/>
        <dbReference type="ChEBI" id="CHEBI:58115"/>
        <dbReference type="ChEBI" id="CHEBI:60487"/>
        <dbReference type="EC" id="2.7.8.26"/>
    </reaction>
</comment>
<dbReference type="Pfam" id="PF02654">
    <property type="entry name" value="CobS"/>
    <property type="match status" value="1"/>
</dbReference>
<dbReference type="EC" id="2.7.8.26" evidence="5 19"/>
<accession>A0A1I5SKF3</accession>
<keyword evidence="12 19" id="KW-1133">Transmembrane helix</keyword>
<evidence type="ECO:0000256" key="13">
    <source>
        <dbReference type="ARBA" id="ARBA00023136"/>
    </source>
</evidence>
<dbReference type="NCBIfam" id="TIGR00317">
    <property type="entry name" value="cobS"/>
    <property type="match status" value="1"/>
</dbReference>
<comment type="pathway">
    <text evidence="3 19">Cofactor biosynthesis; adenosylcobalamin biosynthesis; adenosylcobalamin from cob(II)yrinate a,c-diamide: step 7/7.</text>
</comment>
<protein>
    <recommendedName>
        <fullName evidence="6 19">Adenosylcobinamide-GDP ribazoletransferase</fullName>
        <ecNumber evidence="5 19">2.7.8.26</ecNumber>
    </recommendedName>
    <alternativeName>
        <fullName evidence="16 19">Cobalamin synthase</fullName>
    </alternativeName>
    <alternativeName>
        <fullName evidence="15 19">Cobalamin-5'-phosphate synthase</fullName>
    </alternativeName>
</protein>
<dbReference type="PANTHER" id="PTHR34148">
    <property type="entry name" value="ADENOSYLCOBINAMIDE-GDP RIBAZOLETRANSFERASE"/>
    <property type="match status" value="1"/>
</dbReference>
<dbReference type="HAMAP" id="MF_00719">
    <property type="entry name" value="CobS"/>
    <property type="match status" value="1"/>
</dbReference>
<evidence type="ECO:0000256" key="1">
    <source>
        <dbReference type="ARBA" id="ARBA00001946"/>
    </source>
</evidence>
<name>A0A1I5SKF3_9RHOB</name>
<evidence type="ECO:0000256" key="4">
    <source>
        <dbReference type="ARBA" id="ARBA00010561"/>
    </source>
</evidence>
<sequence>MPTRDIRPLTDLAEALALLTRLPVRASGTRGAEAAWAWPLAGAVVGALAGLVGLASAFVGLPPAVAAGLALATAVVVTGGLHEDGLADAADGLWGGWTRDRRLEIMRDSRIGSYGVLALVLSLGLRWSALTALFAAGHVLWPLLAAGALSRAPMVALAARLPNARGEGLSAATGRPSAHVERLALFVAFGLGFLGTGLALLWPAVAVTLAAFGCARIARAKIGGQTGDILGATQQVGEIAALAALAAVLA</sequence>
<organism evidence="20 21">
    <name type="scientific">Tranquillimonas alkanivorans</name>
    <dbReference type="NCBI Taxonomy" id="441119"/>
    <lineage>
        <taxon>Bacteria</taxon>
        <taxon>Pseudomonadati</taxon>
        <taxon>Pseudomonadota</taxon>
        <taxon>Alphaproteobacteria</taxon>
        <taxon>Rhodobacterales</taxon>
        <taxon>Roseobacteraceae</taxon>
        <taxon>Tranquillimonas</taxon>
    </lineage>
</organism>
<reference evidence="20 21" key="1">
    <citation type="submission" date="2016-10" db="EMBL/GenBank/DDBJ databases">
        <authorList>
            <person name="de Groot N.N."/>
        </authorList>
    </citation>
    <scope>NUCLEOTIDE SEQUENCE [LARGE SCALE GENOMIC DNA]</scope>
    <source>
        <strain evidence="20 21">DSM 19547</strain>
    </source>
</reference>
<dbReference type="GO" id="GO:0009236">
    <property type="term" value="P:cobalamin biosynthetic process"/>
    <property type="evidence" value="ECO:0007669"/>
    <property type="project" value="UniProtKB-UniRule"/>
</dbReference>
<evidence type="ECO:0000256" key="19">
    <source>
        <dbReference type="HAMAP-Rule" id="MF_00719"/>
    </source>
</evidence>
<comment type="cofactor">
    <cofactor evidence="1 19">
        <name>Mg(2+)</name>
        <dbReference type="ChEBI" id="CHEBI:18420"/>
    </cofactor>
</comment>
<evidence type="ECO:0000256" key="18">
    <source>
        <dbReference type="ARBA" id="ARBA00049504"/>
    </source>
</evidence>
<evidence type="ECO:0000256" key="15">
    <source>
        <dbReference type="ARBA" id="ARBA00032605"/>
    </source>
</evidence>
<dbReference type="AlphaFoldDB" id="A0A1I5SKF3"/>
<evidence type="ECO:0000256" key="16">
    <source>
        <dbReference type="ARBA" id="ARBA00032853"/>
    </source>
</evidence>
<evidence type="ECO:0000256" key="10">
    <source>
        <dbReference type="ARBA" id="ARBA00022692"/>
    </source>
</evidence>
<evidence type="ECO:0000256" key="17">
    <source>
        <dbReference type="ARBA" id="ARBA00048623"/>
    </source>
</evidence>
<evidence type="ECO:0000256" key="7">
    <source>
        <dbReference type="ARBA" id="ARBA00022475"/>
    </source>
</evidence>
<feature type="transmembrane region" description="Helical" evidence="19">
    <location>
        <begin position="35"/>
        <end position="58"/>
    </location>
</feature>
<keyword evidence="13 19" id="KW-0472">Membrane</keyword>
<keyword evidence="21" id="KW-1185">Reference proteome</keyword>
<dbReference type="STRING" id="441119.SAMN04488047_11160"/>
<comment type="function">
    <text evidence="14 19">Joins adenosylcobinamide-GDP and alpha-ribazole to generate adenosylcobalamin (Ado-cobalamin). Also synthesizes adenosylcobalamin 5'-phosphate from adenosylcobinamide-GDP and alpha-ribazole 5'-phosphate.</text>
</comment>
<evidence type="ECO:0000256" key="12">
    <source>
        <dbReference type="ARBA" id="ARBA00022989"/>
    </source>
</evidence>
<feature type="transmembrane region" description="Helical" evidence="19">
    <location>
        <begin position="111"/>
        <end position="134"/>
    </location>
</feature>
<evidence type="ECO:0000256" key="3">
    <source>
        <dbReference type="ARBA" id="ARBA00004663"/>
    </source>
</evidence>
<keyword evidence="10 19" id="KW-0812">Transmembrane</keyword>
<keyword evidence="9 19" id="KW-0808">Transferase</keyword>